<organism evidence="2 3">
    <name type="scientific">Trichinella murrelli</name>
    <dbReference type="NCBI Taxonomy" id="144512"/>
    <lineage>
        <taxon>Eukaryota</taxon>
        <taxon>Metazoa</taxon>
        <taxon>Ecdysozoa</taxon>
        <taxon>Nematoda</taxon>
        <taxon>Enoplea</taxon>
        <taxon>Dorylaimia</taxon>
        <taxon>Trichinellida</taxon>
        <taxon>Trichinellidae</taxon>
        <taxon>Trichinella</taxon>
    </lineage>
</organism>
<reference evidence="2 3" key="1">
    <citation type="submission" date="2015-01" db="EMBL/GenBank/DDBJ databases">
        <title>Evolution of Trichinella species and genotypes.</title>
        <authorList>
            <person name="Korhonen P.K."/>
            <person name="Edoardo P."/>
            <person name="Giuseppe L.R."/>
            <person name="Gasser R.B."/>
        </authorList>
    </citation>
    <scope>NUCLEOTIDE SEQUENCE [LARGE SCALE GENOMIC DNA]</scope>
    <source>
        <strain evidence="2">ISS417</strain>
    </source>
</reference>
<gene>
    <name evidence="1" type="ORF">T05_4227</name>
    <name evidence="2" type="ORF">T05_7721</name>
</gene>
<dbReference type="EMBL" id="JYDJ01000070">
    <property type="protein sequence ID" value="KRX45770.1"/>
    <property type="molecule type" value="Genomic_DNA"/>
</dbReference>
<name>A0A0V0U3F2_9BILA</name>
<evidence type="ECO:0000313" key="2">
    <source>
        <dbReference type="EMBL" id="KRX45770.1"/>
    </source>
</evidence>
<dbReference type="Proteomes" id="UP000055048">
    <property type="component" value="Unassembled WGS sequence"/>
</dbReference>
<evidence type="ECO:0000313" key="1">
    <source>
        <dbReference type="EMBL" id="KRX45756.1"/>
    </source>
</evidence>
<protein>
    <submittedName>
        <fullName evidence="2">Uncharacterized protein</fullName>
    </submittedName>
</protein>
<sequence length="107" mass="12688">MKYILKTQQQQLTLFDDSCQLAAVLQNSKKRKICVQVKCIAWMRILLTNEFTKLRNCNFNQSQSVNSVNIREMNCILEKLYNFKLNVEIKSCHVILMRKIVYHAVIY</sequence>
<dbReference type="EMBL" id="JYDJ01000070">
    <property type="protein sequence ID" value="KRX45756.1"/>
    <property type="molecule type" value="Genomic_DNA"/>
</dbReference>
<comment type="caution">
    <text evidence="2">The sequence shown here is derived from an EMBL/GenBank/DDBJ whole genome shotgun (WGS) entry which is preliminary data.</text>
</comment>
<proteinExistence type="predicted"/>
<accession>A0A0V0U3F2</accession>
<dbReference type="AlphaFoldDB" id="A0A0V0U3F2"/>
<keyword evidence="3" id="KW-1185">Reference proteome</keyword>
<evidence type="ECO:0000313" key="3">
    <source>
        <dbReference type="Proteomes" id="UP000055048"/>
    </source>
</evidence>